<evidence type="ECO:0000259" key="4">
    <source>
        <dbReference type="PROSITE" id="PS50937"/>
    </source>
</evidence>
<dbReference type="GO" id="GO:0003677">
    <property type="term" value="F:DNA binding"/>
    <property type="evidence" value="ECO:0007669"/>
    <property type="project" value="UniProtKB-KW"/>
</dbReference>
<dbReference type="SMART" id="SM00422">
    <property type="entry name" value="HTH_MERR"/>
    <property type="match status" value="1"/>
</dbReference>
<dbReference type="InterPro" id="IPR047057">
    <property type="entry name" value="MerR_fam"/>
</dbReference>
<dbReference type="Gene3D" id="1.10.1660.10">
    <property type="match status" value="1"/>
</dbReference>
<keyword evidence="2" id="KW-0238">DNA-binding</keyword>
<keyword evidence="3" id="KW-0804">Transcription</keyword>
<dbReference type="Pfam" id="PF09278">
    <property type="entry name" value="MerR-DNA-bind"/>
    <property type="match status" value="1"/>
</dbReference>
<proteinExistence type="predicted"/>
<evidence type="ECO:0000256" key="2">
    <source>
        <dbReference type="ARBA" id="ARBA00023125"/>
    </source>
</evidence>
<keyword evidence="1" id="KW-0805">Transcription regulation</keyword>
<organism evidence="5 6">
    <name type="scientific">Panagrellus redivivus</name>
    <name type="common">Microworm</name>
    <dbReference type="NCBI Taxonomy" id="6233"/>
    <lineage>
        <taxon>Eukaryota</taxon>
        <taxon>Metazoa</taxon>
        <taxon>Ecdysozoa</taxon>
        <taxon>Nematoda</taxon>
        <taxon>Chromadorea</taxon>
        <taxon>Rhabditida</taxon>
        <taxon>Tylenchina</taxon>
        <taxon>Panagrolaimomorpha</taxon>
        <taxon>Panagrolaimoidea</taxon>
        <taxon>Panagrolaimidae</taxon>
        <taxon>Panagrellus</taxon>
    </lineage>
</organism>
<dbReference type="PROSITE" id="PS50937">
    <property type="entry name" value="HTH_MERR_2"/>
    <property type="match status" value="1"/>
</dbReference>
<dbReference type="InterPro" id="IPR009061">
    <property type="entry name" value="DNA-bd_dom_put_sf"/>
</dbReference>
<reference evidence="6" key="2">
    <citation type="submission" date="2020-10" db="UniProtKB">
        <authorList>
            <consortium name="WormBaseParasite"/>
        </authorList>
    </citation>
    <scope>IDENTIFICATION</scope>
</reference>
<dbReference type="GO" id="GO:0003700">
    <property type="term" value="F:DNA-binding transcription factor activity"/>
    <property type="evidence" value="ECO:0007669"/>
    <property type="project" value="InterPro"/>
</dbReference>
<dbReference type="Proteomes" id="UP000492821">
    <property type="component" value="Unassembled WGS sequence"/>
</dbReference>
<dbReference type="Pfam" id="PF00376">
    <property type="entry name" value="MerR"/>
    <property type="match status" value="1"/>
</dbReference>
<keyword evidence="5" id="KW-1185">Reference proteome</keyword>
<dbReference type="PANTHER" id="PTHR30204">
    <property type="entry name" value="REDOX-CYCLING DRUG-SENSING TRANSCRIPTIONAL ACTIVATOR SOXR"/>
    <property type="match status" value="1"/>
</dbReference>
<reference evidence="5" key="1">
    <citation type="journal article" date="2013" name="Genetics">
        <title>The draft genome and transcriptome of Panagrellus redivivus are shaped by the harsh demands of a free-living lifestyle.</title>
        <authorList>
            <person name="Srinivasan J."/>
            <person name="Dillman A.R."/>
            <person name="Macchietto M.G."/>
            <person name="Heikkinen L."/>
            <person name="Lakso M."/>
            <person name="Fracchia K.M."/>
            <person name="Antoshechkin I."/>
            <person name="Mortazavi A."/>
            <person name="Wong G."/>
            <person name="Sternberg P.W."/>
        </authorList>
    </citation>
    <scope>NUCLEOTIDE SEQUENCE [LARGE SCALE GENOMIC DNA]</scope>
    <source>
        <strain evidence="5">MT8872</strain>
    </source>
</reference>
<protein>
    <submittedName>
        <fullName evidence="6">HTH merR-type domain-containing protein</fullName>
    </submittedName>
</protein>
<feature type="domain" description="HTH merR-type" evidence="4">
    <location>
        <begin position="80"/>
        <end position="144"/>
    </location>
</feature>
<sequence length="203" mass="22510">MQQADARKAPITLIAASPPSRRSGSAAAFEEFNVLLPISFIANHPRFLTENRIGSVASTDSRGIFTMNSLLSAKGLQRHQLARATGCHLETIRYYEKIGLLPDPPRSASGYRIYDETDVRRLRFILRARELGFGIDEVRGLLHLVDCRSQTCAEVQRRTEPHLAEVRAKIADLQRIEAVLVTMISQCSGEDVPECPILNALAA</sequence>
<dbReference type="InterPro" id="IPR000551">
    <property type="entry name" value="MerR-type_HTH_dom"/>
</dbReference>
<dbReference type="AlphaFoldDB" id="A0A7E4VHR4"/>
<dbReference type="PANTHER" id="PTHR30204:SF92">
    <property type="entry name" value="HTH-TYPE TRANSCRIPTIONAL REGULATOR ZNTR"/>
    <property type="match status" value="1"/>
</dbReference>
<evidence type="ECO:0000313" key="6">
    <source>
        <dbReference type="WBParaSite" id="Pan_g21103.t1"/>
    </source>
</evidence>
<evidence type="ECO:0000313" key="5">
    <source>
        <dbReference type="Proteomes" id="UP000492821"/>
    </source>
</evidence>
<dbReference type="InterPro" id="IPR015358">
    <property type="entry name" value="Tscrpt_reg_MerR_DNA-bd"/>
</dbReference>
<evidence type="ECO:0000256" key="1">
    <source>
        <dbReference type="ARBA" id="ARBA00023015"/>
    </source>
</evidence>
<name>A0A7E4VHR4_PANRE</name>
<dbReference type="WBParaSite" id="Pan_g21103.t1">
    <property type="protein sequence ID" value="Pan_g21103.t1"/>
    <property type="gene ID" value="Pan_g21103"/>
</dbReference>
<dbReference type="CDD" id="cd04785">
    <property type="entry name" value="HTH_CadR-PbrR-like"/>
    <property type="match status" value="1"/>
</dbReference>
<accession>A0A7E4VHR4</accession>
<evidence type="ECO:0000256" key="3">
    <source>
        <dbReference type="ARBA" id="ARBA00023163"/>
    </source>
</evidence>
<dbReference type="SUPFAM" id="SSF46955">
    <property type="entry name" value="Putative DNA-binding domain"/>
    <property type="match status" value="1"/>
</dbReference>